<dbReference type="AlphaFoldDB" id="A0A3Q9FT01"/>
<gene>
    <name evidence="2" type="ORF">EKH77_00965</name>
</gene>
<evidence type="ECO:0000313" key="3">
    <source>
        <dbReference type="Proteomes" id="UP000267900"/>
    </source>
</evidence>
<evidence type="ECO:0000313" key="2">
    <source>
        <dbReference type="EMBL" id="AZQ69976.1"/>
    </source>
</evidence>
<keyword evidence="3" id="KW-1185">Reference proteome</keyword>
<keyword evidence="1" id="KW-0812">Transmembrane</keyword>
<name>A0A3Q9FT01_STRLT</name>
<protein>
    <submittedName>
        <fullName evidence="2">Uncharacterized protein</fullName>
    </submittedName>
</protein>
<sequence>MVRDLTVDLQASAFVALVVTGLVLIFSPGVSPGVLPAAAAAVLTTLSRTGGSLLRYRRLSGM</sequence>
<keyword evidence="1" id="KW-0472">Membrane</keyword>
<feature type="transmembrane region" description="Helical" evidence="1">
    <location>
        <begin position="7"/>
        <end position="27"/>
    </location>
</feature>
<evidence type="ECO:0000256" key="1">
    <source>
        <dbReference type="SAM" id="Phobius"/>
    </source>
</evidence>
<reference evidence="2 3" key="1">
    <citation type="submission" date="2018-12" db="EMBL/GenBank/DDBJ databases">
        <title>The whole draft genome of Streptomyce luteoverticillatus CGMCC 15060.</title>
        <authorList>
            <person name="Feng Z."/>
            <person name="Chen G."/>
            <person name="Zhang J."/>
            <person name="Zhu H."/>
            <person name="Yu X."/>
            <person name="Zhang W."/>
            <person name="Zhang X."/>
        </authorList>
    </citation>
    <scope>NUCLEOTIDE SEQUENCE [LARGE SCALE GENOMIC DNA]</scope>
    <source>
        <strain evidence="2 3">CGMCC 15060</strain>
    </source>
</reference>
<dbReference type="Proteomes" id="UP000267900">
    <property type="component" value="Chromosome"/>
</dbReference>
<proteinExistence type="predicted"/>
<dbReference type="RefSeq" id="WP_126912541.1">
    <property type="nucleotide sequence ID" value="NZ_CP034587.1"/>
</dbReference>
<dbReference type="EMBL" id="CP034587">
    <property type="protein sequence ID" value="AZQ69976.1"/>
    <property type="molecule type" value="Genomic_DNA"/>
</dbReference>
<organism evidence="2 3">
    <name type="scientific">Streptomyces luteoverticillatus</name>
    <name type="common">Streptoverticillium luteoverticillatus</name>
    <dbReference type="NCBI Taxonomy" id="66425"/>
    <lineage>
        <taxon>Bacteria</taxon>
        <taxon>Bacillati</taxon>
        <taxon>Actinomycetota</taxon>
        <taxon>Actinomycetes</taxon>
        <taxon>Kitasatosporales</taxon>
        <taxon>Streptomycetaceae</taxon>
        <taxon>Streptomyces</taxon>
    </lineage>
</organism>
<accession>A0A3Q9FT01</accession>
<keyword evidence="1" id="KW-1133">Transmembrane helix</keyword>